<evidence type="ECO:0000256" key="7">
    <source>
        <dbReference type="ARBA" id="ARBA00023008"/>
    </source>
</evidence>
<dbReference type="InterPro" id="IPR055557">
    <property type="entry name" value="DUF7133"/>
</dbReference>
<dbReference type="InterPro" id="IPR000923">
    <property type="entry name" value="BlueCu_1"/>
</dbReference>
<dbReference type="GO" id="GO:0005576">
    <property type="term" value="C:extracellular region"/>
    <property type="evidence" value="ECO:0007669"/>
    <property type="project" value="UniProtKB-ARBA"/>
</dbReference>
<dbReference type="SUPFAM" id="SSF50952">
    <property type="entry name" value="Soluble quinoprotein glucose dehydrogenase"/>
    <property type="match status" value="1"/>
</dbReference>
<dbReference type="SUPFAM" id="SSF49785">
    <property type="entry name" value="Galactose-binding domain-like"/>
    <property type="match status" value="1"/>
</dbReference>
<feature type="region of interest" description="Disordered" evidence="9">
    <location>
        <begin position="372"/>
        <end position="391"/>
    </location>
</feature>
<proteinExistence type="predicted"/>
<sequence>MPHRKQITRNASERQQAAIFLSRDEQMMNSFRKFIAGHAAFAKALACVFAILLAPSSFAAADTLVFEGTAGLGKGKHIVFLAGDHEYRSEESLPALARILAKHHGFKCTVLFNIDKETGEIVAGNSNMPGMEALDTADLAVVFLRFQHFPPEQMKHLDDYLNRGGPVIGLRTATHAFQIKGQDPFAKYSSSYKGPEYDRGFGHQVLGQTWIGHYGRNHQQSTRITLVADKQAHPILRGVKDVWVQAGGYVGNPVDGEILTMAQPLNGMTPGSPADETKPPMPSEWTRSYKSSAGKTARVFTSLYGTSEDLLNDGYRRLLVNGCFWALGLEDAIKPDAKIDFVGPFKPNTFGGGAYARGIKPEAYAGFETPIPANNNTKNPTVPNAKKNAPEKTGAKALPTAKVEASAVSAQPAAAIVTGKPARFVRIELPGDKRILTLAEVEVFSAGRNIAAGGKATQSSTNGGAGASRAIDGNKHPNWEKNGQTHTSNSGEKNPWWELDLGELKDIDKVSVWNRSGFESRLAGFTLTLLDADRKVVFSLKGVAAPQGLDIDVKKDSKLQYLSYDGKPGQPIGGKVQLAAGGDQGSKPEASLAEVPADYRDPTPFQFQQGDVVAILGNGLADRMQHDGWVETLLQSALPEKQVRFRNLSASGDRPNSYPRSSGATSMTDYLRHVKADVVLAFFGYNESYDGKPEEYKAQLLEFVKRTRGAKPNGKSLPRIVLFSPIAHEDTRNANVPNGKIHNAQLEAYAQATEAAAKEAGVGYVDLFHPTQKLFADASLPLTINGVHLSDEGNRRLAEVISQALLGKAENASASLQPLRQAVLDKDLIWNNRYRARDGNDIWGGRSKLAFTNDQTNAAVLQHELSMLDVMAANRDVRVWAVASGKDVPVDDSNVPQPVEVISNVGGKSKSSSAVKEGTLSYISGEEAIKYMGIAKGFEVRLFADEAMFPQLANPVQMQFDTKGRLWVAVWPTYPNWEPLKPMTDALIIMHDDNSDGRADRVTEFAKVQNPLGFEFWNGGVIVTSAPEILFLKDTDGDDVADVRIVMLQGVDSSDTHHGANNLIYGPDGGIYWQSGVFMVHNHEHPWGPSLQSSASAMYRFDPRRFTIALHAGNSPNPHGIAFDNWGYHYATDGTGGRAFQVRPDKNGFKMQELLKKEVRPVTASEVVSSAHFPESMQGDFLICNVIGFLGIKHYHLERNPETGNVWGEPAGDELIAVRTNPDGSKTEEKSRGLLMSADKNFRPSDAIFAPDGSLYVSDWHNMIIGHMQHNIRDPNRDHAHGRIYRMTAKDRPLQQPVAIHGQPIPTLLENLKSPVDGIRHRTRVELSGRDTKEVIAAAKKWTRQFDPTKAEHAHHLLEALWLHQQHNVKNQGLLNQVLLQSPVPHARIAAGTVKHFWENVDKTIHGGVIADSLEAVAKKSGILSDTPELTTIRIGTIPERMMYDVKELTVKPGKKVRLTFGNADFMPHNIMLVNPGKADEVGLQAIALGAGGFEVGFVPKSNDILWSIKLVDYGQEETIEFTAPTAEGAYPYICSFPGHHQLMRGTLFVTNNLQEFLAKNPQPVKKLTEWKIDDLVADLKRVGQQRNYAQGKMLFNSLACVQCHKLGDKDFSLAAGHAGGDHHGHHGMMPTRTVGPNLQDVVKKYKGDAKAVLHEILEPSRNIEEKYRTISLALDDGTIATGNVVSEDQKTIVLYSTTPVPKEHKIAKESIDSRLPSALSIMPTGQLNTLDKEQILDLLAFLLATGDPEHAAFKK</sequence>
<dbReference type="PROSITE" id="PS00196">
    <property type="entry name" value="COPPER_BLUE"/>
    <property type="match status" value="1"/>
</dbReference>
<keyword evidence="6 8" id="KW-0408">Iron</keyword>
<feature type="compositionally biased region" description="Polar residues" evidence="9">
    <location>
        <begin position="481"/>
        <end position="492"/>
    </location>
</feature>
<evidence type="ECO:0000259" key="11">
    <source>
        <dbReference type="PROSITE" id="PS51007"/>
    </source>
</evidence>
<dbReference type="PROSITE" id="PS50022">
    <property type="entry name" value="FA58C_3"/>
    <property type="match status" value="1"/>
</dbReference>
<protein>
    <submittedName>
        <fullName evidence="12">Auracyanin-A</fullName>
    </submittedName>
</protein>
<dbReference type="Pfam" id="PF00127">
    <property type="entry name" value="Copper-bind"/>
    <property type="match status" value="1"/>
</dbReference>
<evidence type="ECO:0000313" key="12">
    <source>
        <dbReference type="EMBL" id="QDU28583.1"/>
    </source>
</evidence>
<dbReference type="InterPro" id="IPR008972">
    <property type="entry name" value="Cupredoxin"/>
</dbReference>
<dbReference type="GO" id="GO:0009055">
    <property type="term" value="F:electron transfer activity"/>
    <property type="evidence" value="ECO:0007669"/>
    <property type="project" value="InterPro"/>
</dbReference>
<evidence type="ECO:0000256" key="1">
    <source>
        <dbReference type="ARBA" id="ARBA00022448"/>
    </source>
</evidence>
<name>A0A517YEB8_9BACT</name>
<dbReference type="InterPro" id="IPR036514">
    <property type="entry name" value="SGNH_hydro_sf"/>
</dbReference>
<feature type="domain" description="Cytochrome c" evidence="11">
    <location>
        <begin position="1587"/>
        <end position="1747"/>
    </location>
</feature>
<dbReference type="CDD" id="cd01834">
    <property type="entry name" value="SGNH_hydrolase_like_2"/>
    <property type="match status" value="1"/>
</dbReference>
<dbReference type="Proteomes" id="UP000315017">
    <property type="component" value="Chromosome"/>
</dbReference>
<keyword evidence="2 8" id="KW-0349">Heme</keyword>
<dbReference type="Gene3D" id="1.10.760.10">
    <property type="entry name" value="Cytochrome c-like domain"/>
    <property type="match status" value="1"/>
</dbReference>
<dbReference type="NCBIfam" id="TIGR02604">
    <property type="entry name" value="Piru_Ver_Nterm"/>
    <property type="match status" value="1"/>
</dbReference>
<dbReference type="InterPro" id="IPR011041">
    <property type="entry name" value="Quinoprot_gluc/sorb_DH_b-prop"/>
</dbReference>
<evidence type="ECO:0000256" key="3">
    <source>
        <dbReference type="ARBA" id="ARBA00022723"/>
    </source>
</evidence>
<dbReference type="InterPro" id="IPR013830">
    <property type="entry name" value="SGNH_hydro"/>
</dbReference>
<reference evidence="12 13" key="1">
    <citation type="submission" date="2019-02" db="EMBL/GenBank/DDBJ databases">
        <title>Deep-cultivation of Planctomycetes and their phenomic and genomic characterization uncovers novel biology.</title>
        <authorList>
            <person name="Wiegand S."/>
            <person name="Jogler M."/>
            <person name="Boedeker C."/>
            <person name="Pinto D."/>
            <person name="Vollmers J."/>
            <person name="Rivas-Marin E."/>
            <person name="Kohn T."/>
            <person name="Peeters S.H."/>
            <person name="Heuer A."/>
            <person name="Rast P."/>
            <person name="Oberbeckmann S."/>
            <person name="Bunk B."/>
            <person name="Jeske O."/>
            <person name="Meyerdierks A."/>
            <person name="Storesund J.E."/>
            <person name="Kallscheuer N."/>
            <person name="Luecker S."/>
            <person name="Lage O.M."/>
            <person name="Pohl T."/>
            <person name="Merkel B.J."/>
            <person name="Hornburger P."/>
            <person name="Mueller R.-W."/>
            <person name="Bruemmer F."/>
            <person name="Labrenz M."/>
            <person name="Spormann A.M."/>
            <person name="Op den Camp H."/>
            <person name="Overmann J."/>
            <person name="Amann R."/>
            <person name="Jetten M.S.M."/>
            <person name="Mascher T."/>
            <person name="Medema M.H."/>
            <person name="Devos D.P."/>
            <person name="Kaster A.-K."/>
            <person name="Ovreas L."/>
            <person name="Rohde M."/>
            <person name="Galperin M.Y."/>
            <person name="Jogler C."/>
        </authorList>
    </citation>
    <scope>NUCLEOTIDE SEQUENCE [LARGE SCALE GENOMIC DNA]</scope>
    <source>
        <strain evidence="12 13">ETA_A8</strain>
    </source>
</reference>
<dbReference type="Gene3D" id="2.60.120.260">
    <property type="entry name" value="Galactose-binding domain-like"/>
    <property type="match status" value="1"/>
</dbReference>
<dbReference type="Pfam" id="PF23500">
    <property type="entry name" value="DUF7133"/>
    <property type="match status" value="1"/>
</dbReference>
<keyword evidence="13" id="KW-1185">Reference proteome</keyword>
<evidence type="ECO:0000256" key="2">
    <source>
        <dbReference type="ARBA" id="ARBA00022617"/>
    </source>
</evidence>
<gene>
    <name evidence="12" type="ORF">ETAA8_36860</name>
</gene>
<dbReference type="CDD" id="cd04233">
    <property type="entry name" value="Auracyanin"/>
    <property type="match status" value="1"/>
</dbReference>
<dbReference type="InterPro" id="IPR009056">
    <property type="entry name" value="Cyt_c-like_dom"/>
</dbReference>
<dbReference type="Gene3D" id="3.40.50.880">
    <property type="match status" value="1"/>
</dbReference>
<dbReference type="InterPro" id="IPR036909">
    <property type="entry name" value="Cyt_c-like_dom_sf"/>
</dbReference>
<dbReference type="EMBL" id="CP036274">
    <property type="protein sequence ID" value="QDU28583.1"/>
    <property type="molecule type" value="Genomic_DNA"/>
</dbReference>
<dbReference type="SUPFAM" id="SSF49503">
    <property type="entry name" value="Cupredoxins"/>
    <property type="match status" value="1"/>
</dbReference>
<organism evidence="12 13">
    <name type="scientific">Anatilimnocola aggregata</name>
    <dbReference type="NCBI Taxonomy" id="2528021"/>
    <lineage>
        <taxon>Bacteria</taxon>
        <taxon>Pseudomonadati</taxon>
        <taxon>Planctomycetota</taxon>
        <taxon>Planctomycetia</taxon>
        <taxon>Pirellulales</taxon>
        <taxon>Pirellulaceae</taxon>
        <taxon>Anatilimnocola</taxon>
    </lineage>
</organism>
<dbReference type="InterPro" id="IPR011042">
    <property type="entry name" value="6-blade_b-propeller_TolB-like"/>
</dbReference>
<feature type="compositionally biased region" description="Polar residues" evidence="9">
    <location>
        <begin position="372"/>
        <end position="382"/>
    </location>
</feature>
<dbReference type="GO" id="GO:0016788">
    <property type="term" value="F:hydrolase activity, acting on ester bonds"/>
    <property type="evidence" value="ECO:0007669"/>
    <property type="project" value="UniProtKB-ARBA"/>
</dbReference>
<dbReference type="InterPro" id="IPR013428">
    <property type="entry name" value="Membrane-bound_put_N"/>
</dbReference>
<dbReference type="SUPFAM" id="SSF52266">
    <property type="entry name" value="SGNH hydrolase"/>
    <property type="match status" value="1"/>
</dbReference>
<accession>A0A517YEB8</accession>
<evidence type="ECO:0000313" key="13">
    <source>
        <dbReference type="Proteomes" id="UP000315017"/>
    </source>
</evidence>
<dbReference type="PANTHER" id="PTHR33546:SF1">
    <property type="entry name" value="LARGE, MULTIFUNCTIONAL SECRETED PROTEIN"/>
    <property type="match status" value="1"/>
</dbReference>
<keyword evidence="1" id="KW-0813">Transport</keyword>
<dbReference type="Gene3D" id="3.40.50.1110">
    <property type="entry name" value="SGNH hydrolase"/>
    <property type="match status" value="1"/>
</dbReference>
<dbReference type="Pfam" id="PF13472">
    <property type="entry name" value="Lipase_GDSL_2"/>
    <property type="match status" value="1"/>
</dbReference>
<dbReference type="Pfam" id="PF22633">
    <property type="entry name" value="F5_F8_type_C_2"/>
    <property type="match status" value="1"/>
</dbReference>
<evidence type="ECO:0000256" key="5">
    <source>
        <dbReference type="ARBA" id="ARBA00022982"/>
    </source>
</evidence>
<dbReference type="KEGG" id="aagg:ETAA8_36860"/>
<dbReference type="GO" id="GO:0005507">
    <property type="term" value="F:copper ion binding"/>
    <property type="evidence" value="ECO:0007669"/>
    <property type="project" value="InterPro"/>
</dbReference>
<dbReference type="PROSITE" id="PS51007">
    <property type="entry name" value="CYTC"/>
    <property type="match status" value="1"/>
</dbReference>
<dbReference type="SUPFAM" id="SSF52317">
    <property type="entry name" value="Class I glutamine amidotransferase-like"/>
    <property type="match status" value="1"/>
</dbReference>
<keyword evidence="7" id="KW-0186">Copper</keyword>
<evidence type="ECO:0000256" key="4">
    <source>
        <dbReference type="ARBA" id="ARBA00022837"/>
    </source>
</evidence>
<keyword evidence="4" id="KW-0106">Calcium</keyword>
<dbReference type="GO" id="GO:0020037">
    <property type="term" value="F:heme binding"/>
    <property type="evidence" value="ECO:0007669"/>
    <property type="project" value="InterPro"/>
</dbReference>
<dbReference type="InterPro" id="IPR028871">
    <property type="entry name" value="BlueCu_1_BS"/>
</dbReference>
<dbReference type="InterPro" id="IPR000421">
    <property type="entry name" value="FA58C"/>
</dbReference>
<dbReference type="PANTHER" id="PTHR33546">
    <property type="entry name" value="LARGE, MULTIFUNCTIONAL SECRETED PROTEIN-RELATED"/>
    <property type="match status" value="1"/>
</dbReference>
<keyword evidence="5" id="KW-0249">Electron transport</keyword>
<dbReference type="InterPro" id="IPR008979">
    <property type="entry name" value="Galactose-bd-like_sf"/>
</dbReference>
<dbReference type="SUPFAM" id="SSF46626">
    <property type="entry name" value="Cytochrome c"/>
    <property type="match status" value="1"/>
</dbReference>
<keyword evidence="3 8" id="KW-0479">Metal-binding</keyword>
<evidence type="ECO:0000256" key="9">
    <source>
        <dbReference type="SAM" id="MobiDB-lite"/>
    </source>
</evidence>
<dbReference type="Gene3D" id="2.60.40.420">
    <property type="entry name" value="Cupredoxins - blue copper proteins"/>
    <property type="match status" value="1"/>
</dbReference>
<evidence type="ECO:0000256" key="6">
    <source>
        <dbReference type="ARBA" id="ARBA00023004"/>
    </source>
</evidence>
<dbReference type="Gene3D" id="2.120.10.30">
    <property type="entry name" value="TolB, C-terminal domain"/>
    <property type="match status" value="1"/>
</dbReference>
<dbReference type="InterPro" id="IPR029062">
    <property type="entry name" value="Class_I_gatase-like"/>
</dbReference>
<evidence type="ECO:0000256" key="8">
    <source>
        <dbReference type="PROSITE-ProRule" id="PRU00433"/>
    </source>
</evidence>
<evidence type="ECO:0000259" key="10">
    <source>
        <dbReference type="PROSITE" id="PS50022"/>
    </source>
</evidence>
<feature type="region of interest" description="Disordered" evidence="9">
    <location>
        <begin position="453"/>
        <end position="495"/>
    </location>
</feature>
<feature type="domain" description="F5/8 type C" evidence="10">
    <location>
        <begin position="431"/>
        <end position="512"/>
    </location>
</feature>
<feature type="region of interest" description="Disordered" evidence="9">
    <location>
        <begin position="269"/>
        <end position="288"/>
    </location>
</feature>